<name>A0AAD1U554_EUPCR</name>
<feature type="compositionally biased region" description="Polar residues" evidence="1">
    <location>
        <begin position="115"/>
        <end position="126"/>
    </location>
</feature>
<protein>
    <submittedName>
        <fullName evidence="2">Uncharacterized protein</fullName>
    </submittedName>
</protein>
<feature type="compositionally biased region" description="Polar residues" evidence="1">
    <location>
        <begin position="313"/>
        <end position="325"/>
    </location>
</feature>
<accession>A0AAD1U554</accession>
<feature type="region of interest" description="Disordered" evidence="1">
    <location>
        <begin position="313"/>
        <end position="340"/>
    </location>
</feature>
<dbReference type="EMBL" id="CAMPGE010001549">
    <property type="protein sequence ID" value="CAI2360341.1"/>
    <property type="molecule type" value="Genomic_DNA"/>
</dbReference>
<reference evidence="2" key="1">
    <citation type="submission" date="2023-07" db="EMBL/GenBank/DDBJ databases">
        <authorList>
            <consortium name="AG Swart"/>
            <person name="Singh M."/>
            <person name="Singh A."/>
            <person name="Seah K."/>
            <person name="Emmerich C."/>
        </authorList>
    </citation>
    <scope>NUCLEOTIDE SEQUENCE</scope>
    <source>
        <strain evidence="2">DP1</strain>
    </source>
</reference>
<proteinExistence type="predicted"/>
<feature type="compositionally biased region" description="Basic residues" evidence="1">
    <location>
        <begin position="555"/>
        <end position="565"/>
    </location>
</feature>
<feature type="region of interest" description="Disordered" evidence="1">
    <location>
        <begin position="529"/>
        <end position="565"/>
    </location>
</feature>
<evidence type="ECO:0000256" key="1">
    <source>
        <dbReference type="SAM" id="MobiDB-lite"/>
    </source>
</evidence>
<comment type="caution">
    <text evidence="2">The sequence shown here is derived from an EMBL/GenBank/DDBJ whole genome shotgun (WGS) entry which is preliminary data.</text>
</comment>
<sequence>MNINAISASEHEEKTYTYQNFCDFDHKQEDYGPNPNIFIQEKYDNDRSDTQLQYRQSHNKDIENKQTCDGSLLSSNYNENEKLNFLKSTLIIDPDSKRSSGYRSPRFTAEETSSKDYNSSTHGTLTKSNDLHKSKMKKKNSKRILKKNKNYSKFLQSADTTMLYSPDKPPINEAIQSQPVKFIQKKGRTRNRELNLTGSLPLPSQQENIYLYKLSDNQRSFYHTPDHKRYGKEIKKIKKQLKNCKSQINWLIYNRVSQETSTKVMAFRTPVKSKSRNIMSHAQTSFKRKEFNDKISPPSRKIINSLKVNNRISVQRKQPNKSMPGSSLRRPRSKRDLSPQFSTFLKNKHRIPCSLQPVSMKKPKKPTKLSKISPQFLPERCLNNEASVKKSNFYQEKVRFSKKTKSTKFYPYENSALSMSNKTGYKNYMKTPTKVKCSYKKSGKARFTNTIQVPQSKMNRSEDSGSKEENKEFILKLELKNSTPDFAFAVTSDNHSGLNSRTITPQSNTFGNSYIDTDDYFTYISKHPENVEDSDEEENIISKDDGTQPINSLHLRVKSLPKQRS</sequence>
<gene>
    <name evidence="2" type="ORF">ECRASSUSDP1_LOCUS1642</name>
</gene>
<evidence type="ECO:0000313" key="2">
    <source>
        <dbReference type="EMBL" id="CAI2360341.1"/>
    </source>
</evidence>
<dbReference type="AlphaFoldDB" id="A0AAD1U554"/>
<dbReference type="Proteomes" id="UP001295684">
    <property type="component" value="Unassembled WGS sequence"/>
</dbReference>
<feature type="region of interest" description="Disordered" evidence="1">
    <location>
        <begin position="94"/>
        <end position="142"/>
    </location>
</feature>
<keyword evidence="3" id="KW-1185">Reference proteome</keyword>
<evidence type="ECO:0000313" key="3">
    <source>
        <dbReference type="Proteomes" id="UP001295684"/>
    </source>
</evidence>
<organism evidence="2 3">
    <name type="scientific">Euplotes crassus</name>
    <dbReference type="NCBI Taxonomy" id="5936"/>
    <lineage>
        <taxon>Eukaryota</taxon>
        <taxon>Sar</taxon>
        <taxon>Alveolata</taxon>
        <taxon>Ciliophora</taxon>
        <taxon>Intramacronucleata</taxon>
        <taxon>Spirotrichea</taxon>
        <taxon>Hypotrichia</taxon>
        <taxon>Euplotida</taxon>
        <taxon>Euplotidae</taxon>
        <taxon>Moneuplotes</taxon>
    </lineage>
</organism>